<organism evidence="1 2">
    <name type="scientific">Ochrobactrum teleogrylli</name>
    <dbReference type="NCBI Taxonomy" id="2479765"/>
    <lineage>
        <taxon>Bacteria</taxon>
        <taxon>Pseudomonadati</taxon>
        <taxon>Pseudomonadota</taxon>
        <taxon>Alphaproteobacteria</taxon>
        <taxon>Hyphomicrobiales</taxon>
        <taxon>Brucellaceae</taxon>
        <taxon>Brucella/Ochrobactrum group</taxon>
        <taxon>Ochrobactrum</taxon>
    </lineage>
</organism>
<sequence length="119" mass="12943">MKRIGSAILIATVMTAISGQVHSAEKGGSIFGTWKGKYAESCKAVRNDTTEDFLVIGKKTLKRYEGDCAIIKHTNKGTSHTIQFLCETEGETVRDSLKITQLSANKISIAGAGEYERCK</sequence>
<dbReference type="RefSeq" id="WP_140023722.1">
    <property type="nucleotide sequence ID" value="NZ_JBHUFG010000002.1"/>
</dbReference>
<reference evidence="1 2" key="1">
    <citation type="submission" date="2019-06" db="EMBL/GenBank/DDBJ databases">
        <title>Ochrobactrum cricket sp.nov., isolated from the insect Teleogryllus occipitalis living in deserted cropland.</title>
        <authorList>
            <person name="Hu M."/>
        </authorList>
    </citation>
    <scope>NUCLEOTIDE SEQUENCE [LARGE SCALE GENOMIC DNA]</scope>
    <source>
        <strain evidence="1 2">LCB8</strain>
    </source>
</reference>
<gene>
    <name evidence="1" type="ORF">FIC94_01820</name>
</gene>
<evidence type="ECO:0000313" key="1">
    <source>
        <dbReference type="EMBL" id="TNV18376.1"/>
    </source>
</evidence>
<protein>
    <recommendedName>
        <fullName evidence="3">DUF3617 family protein</fullName>
    </recommendedName>
</protein>
<dbReference type="Proteomes" id="UP000312784">
    <property type="component" value="Unassembled WGS sequence"/>
</dbReference>
<evidence type="ECO:0000313" key="2">
    <source>
        <dbReference type="Proteomes" id="UP000312784"/>
    </source>
</evidence>
<dbReference type="EMBL" id="VEWL01000001">
    <property type="protein sequence ID" value="TNV18376.1"/>
    <property type="molecule type" value="Genomic_DNA"/>
</dbReference>
<proteinExistence type="predicted"/>
<evidence type="ECO:0008006" key="3">
    <source>
        <dbReference type="Google" id="ProtNLM"/>
    </source>
</evidence>
<comment type="caution">
    <text evidence="1">The sequence shown here is derived from an EMBL/GenBank/DDBJ whole genome shotgun (WGS) entry which is preliminary data.</text>
</comment>
<accession>A0ABY2Y9Z5</accession>
<name>A0ABY2Y9Z5_9HYPH</name>
<keyword evidence="2" id="KW-1185">Reference proteome</keyword>